<evidence type="ECO:0000256" key="1">
    <source>
        <dbReference type="SAM" id="MobiDB-lite"/>
    </source>
</evidence>
<dbReference type="EMBL" id="KQ241860">
    <property type="protein sequence ID" value="KNC83140.1"/>
    <property type="molecule type" value="Genomic_DNA"/>
</dbReference>
<accession>A0A0L0G244</accession>
<keyword evidence="3" id="KW-1185">Reference proteome</keyword>
<sequence>MAKQQSLLEKYEQRLQRTTTGRPTIELAATENATGTHERVHTSLGSKYSPVFRIQGRTRPHHRLGYESPGSKDRSTEGEETLSSIEDTPSFQEFAREQVLAKQNPHGSEALKNMQDRLSANFRQQRKQPGSMYRHPSGRRRTHLYLHPHRLVLRKADKHYMHGYYI</sequence>
<name>A0A0L0G244_9EUKA</name>
<evidence type="ECO:0000313" key="3">
    <source>
        <dbReference type="Proteomes" id="UP000054560"/>
    </source>
</evidence>
<protein>
    <submittedName>
        <fullName evidence="2">Uncharacterized protein</fullName>
    </submittedName>
</protein>
<organism evidence="2 3">
    <name type="scientific">Sphaeroforma arctica JP610</name>
    <dbReference type="NCBI Taxonomy" id="667725"/>
    <lineage>
        <taxon>Eukaryota</taxon>
        <taxon>Ichthyosporea</taxon>
        <taxon>Ichthyophonida</taxon>
        <taxon>Sphaeroforma</taxon>
    </lineage>
</organism>
<evidence type="ECO:0000313" key="2">
    <source>
        <dbReference type="EMBL" id="KNC83140.1"/>
    </source>
</evidence>
<reference evidence="2 3" key="1">
    <citation type="submission" date="2011-02" db="EMBL/GenBank/DDBJ databases">
        <title>The Genome Sequence of Sphaeroforma arctica JP610.</title>
        <authorList>
            <consortium name="The Broad Institute Genome Sequencing Platform"/>
            <person name="Russ C."/>
            <person name="Cuomo C."/>
            <person name="Young S.K."/>
            <person name="Zeng Q."/>
            <person name="Gargeya S."/>
            <person name="Alvarado L."/>
            <person name="Berlin A."/>
            <person name="Chapman S.B."/>
            <person name="Chen Z."/>
            <person name="Freedman E."/>
            <person name="Gellesch M."/>
            <person name="Goldberg J."/>
            <person name="Griggs A."/>
            <person name="Gujja S."/>
            <person name="Heilman E."/>
            <person name="Heiman D."/>
            <person name="Howarth C."/>
            <person name="Mehta T."/>
            <person name="Neiman D."/>
            <person name="Pearson M."/>
            <person name="Roberts A."/>
            <person name="Saif S."/>
            <person name="Shea T."/>
            <person name="Shenoy N."/>
            <person name="Sisk P."/>
            <person name="Stolte C."/>
            <person name="Sykes S."/>
            <person name="White J."/>
            <person name="Yandava C."/>
            <person name="Burger G."/>
            <person name="Gray M.W."/>
            <person name="Holland P.W.H."/>
            <person name="King N."/>
            <person name="Lang F.B.F."/>
            <person name="Roger A.J."/>
            <person name="Ruiz-Trillo I."/>
            <person name="Haas B."/>
            <person name="Nusbaum C."/>
            <person name="Birren B."/>
        </authorList>
    </citation>
    <scope>NUCLEOTIDE SEQUENCE [LARGE SCALE GENOMIC DNA]</scope>
    <source>
        <strain evidence="2 3">JP610</strain>
    </source>
</reference>
<dbReference type="RefSeq" id="XP_014157042.1">
    <property type="nucleotide sequence ID" value="XM_014301567.1"/>
</dbReference>
<dbReference type="AlphaFoldDB" id="A0A0L0G244"/>
<gene>
    <name evidence="2" type="ORF">SARC_04591</name>
</gene>
<feature type="region of interest" description="Disordered" evidence="1">
    <location>
        <begin position="55"/>
        <end position="86"/>
    </location>
</feature>
<proteinExistence type="predicted"/>
<feature type="region of interest" description="Disordered" evidence="1">
    <location>
        <begin position="1"/>
        <end position="24"/>
    </location>
</feature>
<dbReference type="GeneID" id="25905095"/>
<dbReference type="Proteomes" id="UP000054560">
    <property type="component" value="Unassembled WGS sequence"/>
</dbReference>